<gene>
    <name evidence="1" type="ORF">METZ01_LOCUS210268</name>
</gene>
<name>A0A382F513_9ZZZZ</name>
<organism evidence="1">
    <name type="scientific">marine metagenome</name>
    <dbReference type="NCBI Taxonomy" id="408172"/>
    <lineage>
        <taxon>unclassified sequences</taxon>
        <taxon>metagenomes</taxon>
        <taxon>ecological metagenomes</taxon>
    </lineage>
</organism>
<dbReference type="EMBL" id="UINC01047756">
    <property type="protein sequence ID" value="SVB57414.1"/>
    <property type="molecule type" value="Genomic_DNA"/>
</dbReference>
<reference evidence="1" key="1">
    <citation type="submission" date="2018-05" db="EMBL/GenBank/DDBJ databases">
        <authorList>
            <person name="Lanie J.A."/>
            <person name="Ng W.-L."/>
            <person name="Kazmierczak K.M."/>
            <person name="Andrzejewski T.M."/>
            <person name="Davidsen T.M."/>
            <person name="Wayne K.J."/>
            <person name="Tettelin H."/>
            <person name="Glass J.I."/>
            <person name="Rusch D."/>
            <person name="Podicherti R."/>
            <person name="Tsui H.-C.T."/>
            <person name="Winkler M.E."/>
        </authorList>
    </citation>
    <scope>NUCLEOTIDE SEQUENCE</scope>
</reference>
<protein>
    <submittedName>
        <fullName evidence="1">Uncharacterized protein</fullName>
    </submittedName>
</protein>
<evidence type="ECO:0000313" key="1">
    <source>
        <dbReference type="EMBL" id="SVB57414.1"/>
    </source>
</evidence>
<accession>A0A382F513</accession>
<proteinExistence type="predicted"/>
<dbReference type="Gene3D" id="2.60.40.1190">
    <property type="match status" value="1"/>
</dbReference>
<feature type="non-terminal residue" evidence="1">
    <location>
        <position position="233"/>
    </location>
</feature>
<sequence length="233" mass="26673">MFKALCTILLLLPPGLYADMNLNVPFLEETPKIDGDLSEWKDLAHNDGLWDMRRIAESSFYTLDRGARNRLTDHGDEPHLSEDLSARYYIAWDDKNLYFGAEVNDNVNDLEDPVPVEDFDGHVLYDSRWYFKDAICWFMEGPRDAANEQFGQGDNAFCFTASPKHTPKNAWWRHGAPKENYIEEPIPASSVDYTVKMNPWGESKGDFILEARVDLASTFGQSDPRWQAPQVGD</sequence>
<dbReference type="SUPFAM" id="SSF49344">
    <property type="entry name" value="CBD9-like"/>
    <property type="match status" value="1"/>
</dbReference>
<dbReference type="AlphaFoldDB" id="A0A382F513"/>